<feature type="compositionally biased region" description="Low complexity" evidence="5">
    <location>
        <begin position="280"/>
        <end position="306"/>
    </location>
</feature>
<evidence type="ECO:0000259" key="6">
    <source>
        <dbReference type="PROSITE" id="PS50089"/>
    </source>
</evidence>
<reference evidence="8" key="2">
    <citation type="journal article" date="2014" name="PLoS ONE">
        <title>Genome and Transcriptome Analysis of the Fungal Pathogen Fusarium oxysporum f. sp. cubense Causing Banana Vascular Wilt Disease.</title>
        <authorList>
            <person name="Guo L."/>
            <person name="Han L."/>
            <person name="Yang L."/>
            <person name="Zeng H."/>
            <person name="Fan D."/>
            <person name="Zhu Y."/>
            <person name="Feng Y."/>
            <person name="Wang G."/>
            <person name="Peng C."/>
            <person name="Jiang X."/>
            <person name="Zhou D."/>
            <person name="Ni P."/>
            <person name="Liang C."/>
            <person name="Liu L."/>
            <person name="Wang J."/>
            <person name="Mao C."/>
            <person name="Fang X."/>
            <person name="Peng M."/>
            <person name="Huang J."/>
        </authorList>
    </citation>
    <scope>NUCLEOTIDE SEQUENCE [LARGE SCALE GENOMIC DNA]</scope>
    <source>
        <strain evidence="8">race 1</strain>
    </source>
</reference>
<gene>
    <name evidence="7" type="ORF">FOC1_g10008695</name>
</gene>
<dbReference type="InterPro" id="IPR001841">
    <property type="entry name" value="Znf_RING"/>
</dbReference>
<evidence type="ECO:0000313" key="8">
    <source>
        <dbReference type="Proteomes" id="UP000016928"/>
    </source>
</evidence>
<dbReference type="OMA" id="ATKNKCP"/>
<dbReference type="GO" id="GO:0061630">
    <property type="term" value="F:ubiquitin protein ligase activity"/>
    <property type="evidence" value="ECO:0007669"/>
    <property type="project" value="InterPro"/>
</dbReference>
<feature type="domain" description="RING-type" evidence="6">
    <location>
        <begin position="393"/>
        <end position="434"/>
    </location>
</feature>
<feature type="compositionally biased region" description="Low complexity" evidence="5">
    <location>
        <begin position="64"/>
        <end position="80"/>
    </location>
</feature>
<dbReference type="InterPro" id="IPR013083">
    <property type="entry name" value="Znf_RING/FYVE/PHD"/>
</dbReference>
<name>N4UDB4_FUSC1</name>
<dbReference type="AlphaFoldDB" id="N4UDB4"/>
<evidence type="ECO:0000256" key="3">
    <source>
        <dbReference type="ARBA" id="ARBA00022833"/>
    </source>
</evidence>
<dbReference type="EMBL" id="KB730086">
    <property type="protein sequence ID" value="ENH73199.1"/>
    <property type="molecule type" value="Genomic_DNA"/>
</dbReference>
<dbReference type="Gene3D" id="3.30.40.10">
    <property type="entry name" value="Zinc/RING finger domain, C3HC4 (zinc finger)"/>
    <property type="match status" value="1"/>
</dbReference>
<dbReference type="GO" id="GO:0032183">
    <property type="term" value="F:SUMO binding"/>
    <property type="evidence" value="ECO:0007669"/>
    <property type="project" value="TreeGrafter"/>
</dbReference>
<dbReference type="Proteomes" id="UP000016928">
    <property type="component" value="Unassembled WGS sequence"/>
</dbReference>
<dbReference type="InterPro" id="IPR017907">
    <property type="entry name" value="Znf_RING_CS"/>
</dbReference>
<dbReference type="PROSITE" id="PS50089">
    <property type="entry name" value="ZF_RING_2"/>
    <property type="match status" value="1"/>
</dbReference>
<evidence type="ECO:0000256" key="4">
    <source>
        <dbReference type="PROSITE-ProRule" id="PRU00175"/>
    </source>
</evidence>
<protein>
    <submittedName>
        <fullName evidence="7">E3 ubiquitin-protein ligase complex slx8-rfp subunit slx8</fullName>
    </submittedName>
</protein>
<dbReference type="Pfam" id="PF13920">
    <property type="entry name" value="zf-C3HC4_3"/>
    <property type="match status" value="1"/>
</dbReference>
<proteinExistence type="predicted"/>
<feature type="compositionally biased region" description="Polar residues" evidence="5">
    <location>
        <begin position="81"/>
        <end position="99"/>
    </location>
</feature>
<dbReference type="HOGENOM" id="CLU_619775_0_0_1"/>
<dbReference type="STRING" id="1229664.N4UDB4"/>
<feature type="region of interest" description="Disordered" evidence="5">
    <location>
        <begin position="166"/>
        <end position="261"/>
    </location>
</feature>
<feature type="region of interest" description="Disordered" evidence="5">
    <location>
        <begin position="1"/>
        <end position="144"/>
    </location>
</feature>
<dbReference type="InterPro" id="IPR049627">
    <property type="entry name" value="SLX8"/>
</dbReference>
<evidence type="ECO:0000256" key="1">
    <source>
        <dbReference type="ARBA" id="ARBA00022723"/>
    </source>
</evidence>
<evidence type="ECO:0000256" key="2">
    <source>
        <dbReference type="ARBA" id="ARBA00022771"/>
    </source>
</evidence>
<keyword evidence="1" id="KW-0479">Metal-binding</keyword>
<dbReference type="PANTHER" id="PTHR47094:SF1">
    <property type="entry name" value="RING-TYPE E3 UBIQUITIN TRANSFERASE"/>
    <property type="match status" value="1"/>
</dbReference>
<dbReference type="GO" id="GO:0033768">
    <property type="term" value="C:SUMO-targeted ubiquitin ligase complex"/>
    <property type="evidence" value="ECO:0007669"/>
    <property type="project" value="TreeGrafter"/>
</dbReference>
<dbReference type="GO" id="GO:0008270">
    <property type="term" value="F:zinc ion binding"/>
    <property type="evidence" value="ECO:0007669"/>
    <property type="project" value="UniProtKB-KW"/>
</dbReference>
<feature type="compositionally biased region" description="Polar residues" evidence="5">
    <location>
        <begin position="182"/>
        <end position="203"/>
    </location>
</feature>
<dbReference type="VEuPathDB" id="FungiDB:FOC1_g10008695"/>
<sequence>MSTTTRIVSPPDFAGAGAPHPNTQPRSRSQRTIDLEIDEISASGSSGNSSSSGGGASRSHIRQTTTSSSLPLTYLSLPPLISNSRLRTYRTPSPLTTTQRPRHSHSPPSQNIQTSPWGEPASASSTHIELPPIGSWENGHPESLHNADLENSLLASEIEDNFLADLADGDFSSPSSYPPFTNPDSRPSQSHSVSLQSTVQASTPHRALRNTTASTNTTTRTTATAAPRELSSTNCILHPFGPERTTTQLSSASNSTGESQASLPVFDSLEENDFFFDSPASSFSEAMPPATRRSTTAAAARTGSAHASKRRRTSTTAAPAAPPRPTSRQRKSPAARKDMDVEELFGTSPTRSPIDVEPKAEFDTIDLTENNEVFEEVRKPEKDDRVKLAAFQCVICMDDCSNLTVTHCGHLYCASCLHQSLHVDVTKGKCPMCRQKLDMKPRESYNSKTKGYWPLELKLMTATRKGKRKANTMS</sequence>
<feature type="region of interest" description="Disordered" evidence="5">
    <location>
        <begin position="280"/>
        <end position="355"/>
    </location>
</feature>
<accession>N4UDB4</accession>
<dbReference type="PROSITE" id="PS00518">
    <property type="entry name" value="ZF_RING_1"/>
    <property type="match status" value="1"/>
</dbReference>
<feature type="compositionally biased region" description="Low complexity" evidence="5">
    <location>
        <begin position="209"/>
        <end position="226"/>
    </location>
</feature>
<dbReference type="GO" id="GO:0006511">
    <property type="term" value="P:ubiquitin-dependent protein catabolic process"/>
    <property type="evidence" value="ECO:0007669"/>
    <property type="project" value="TreeGrafter"/>
</dbReference>
<feature type="compositionally biased region" description="Polar residues" evidence="5">
    <location>
        <begin position="21"/>
        <end position="32"/>
    </location>
</feature>
<dbReference type="PANTHER" id="PTHR47094">
    <property type="entry name" value="ELFLESS, ISOFORM B"/>
    <property type="match status" value="1"/>
</dbReference>
<evidence type="ECO:0000256" key="5">
    <source>
        <dbReference type="SAM" id="MobiDB-lite"/>
    </source>
</evidence>
<organism evidence="7 8">
    <name type="scientific">Fusarium oxysporum f. sp. cubense (strain race 1)</name>
    <name type="common">Panama disease fungus</name>
    <dbReference type="NCBI Taxonomy" id="1229664"/>
    <lineage>
        <taxon>Eukaryota</taxon>
        <taxon>Fungi</taxon>
        <taxon>Dikarya</taxon>
        <taxon>Ascomycota</taxon>
        <taxon>Pezizomycotina</taxon>
        <taxon>Sordariomycetes</taxon>
        <taxon>Hypocreomycetidae</taxon>
        <taxon>Hypocreales</taxon>
        <taxon>Nectriaceae</taxon>
        <taxon>Fusarium</taxon>
        <taxon>Fusarium oxysporum species complex</taxon>
    </lineage>
</organism>
<evidence type="ECO:0000313" key="7">
    <source>
        <dbReference type="EMBL" id="ENH73199.1"/>
    </source>
</evidence>
<feature type="compositionally biased region" description="Polar residues" evidence="5">
    <location>
        <begin position="106"/>
        <end position="127"/>
    </location>
</feature>
<keyword evidence="3" id="KW-0862">Zinc</keyword>
<feature type="compositionally biased region" description="Polar residues" evidence="5">
    <location>
        <begin position="244"/>
        <end position="261"/>
    </location>
</feature>
<feature type="compositionally biased region" description="Low complexity" evidence="5">
    <location>
        <begin position="41"/>
        <end position="51"/>
    </location>
</feature>
<reference evidence="8" key="1">
    <citation type="submission" date="2012-09" db="EMBL/GenBank/DDBJ databases">
        <title>Genome sequencing and comparative transcriptomics of race 1 and race 4 of banana pathogen: Fusarium oxysporum f. sp. cubense.</title>
        <authorList>
            <person name="Fang X."/>
            <person name="Huang J."/>
        </authorList>
    </citation>
    <scope>NUCLEOTIDE SEQUENCE [LARGE SCALE GENOMIC DNA]</scope>
    <source>
        <strain evidence="8">race 1</strain>
    </source>
</reference>
<dbReference type="SUPFAM" id="SSF57850">
    <property type="entry name" value="RING/U-box"/>
    <property type="match status" value="1"/>
</dbReference>
<dbReference type="GO" id="GO:0140082">
    <property type="term" value="F:SUMO-ubiquitin ligase activity"/>
    <property type="evidence" value="ECO:0007669"/>
    <property type="project" value="TreeGrafter"/>
</dbReference>
<keyword evidence="2 4" id="KW-0863">Zinc-finger</keyword>
<dbReference type="OrthoDB" id="6270329at2759"/>
<dbReference type="SMART" id="SM00184">
    <property type="entry name" value="RING"/>
    <property type="match status" value="1"/>
</dbReference>